<organism evidence="9">
    <name type="scientific">Absidia glauca</name>
    <name type="common">Pin mould</name>
    <dbReference type="NCBI Taxonomy" id="4829"/>
    <lineage>
        <taxon>Eukaryota</taxon>
        <taxon>Fungi</taxon>
        <taxon>Fungi incertae sedis</taxon>
        <taxon>Mucoromycota</taxon>
        <taxon>Mucoromycotina</taxon>
        <taxon>Mucoromycetes</taxon>
        <taxon>Mucorales</taxon>
        <taxon>Cunninghamellaceae</taxon>
        <taxon>Absidia</taxon>
    </lineage>
</organism>
<feature type="domain" description="Major facilitator superfamily (MFS) profile" evidence="8">
    <location>
        <begin position="107"/>
        <end position="590"/>
    </location>
</feature>
<dbReference type="Pfam" id="PF07690">
    <property type="entry name" value="MFS_1"/>
    <property type="match status" value="1"/>
</dbReference>
<feature type="transmembrane region" description="Helical" evidence="7">
    <location>
        <begin position="138"/>
        <end position="158"/>
    </location>
</feature>
<reference evidence="9" key="1">
    <citation type="submission" date="2016-04" db="EMBL/GenBank/DDBJ databases">
        <authorList>
            <person name="Evans L.H."/>
            <person name="Alamgir A."/>
            <person name="Owens N."/>
            <person name="Weber N.D."/>
            <person name="Virtaneva K."/>
            <person name="Barbian K."/>
            <person name="Babar A."/>
            <person name="Rosenke K."/>
        </authorList>
    </citation>
    <scope>NUCLEOTIDE SEQUENCE [LARGE SCALE GENOMIC DNA]</scope>
    <source>
        <strain evidence="9">CBS 101.48</strain>
    </source>
</reference>
<feature type="region of interest" description="Disordered" evidence="6">
    <location>
        <begin position="320"/>
        <end position="349"/>
    </location>
</feature>
<dbReference type="InterPro" id="IPR036259">
    <property type="entry name" value="MFS_trans_sf"/>
</dbReference>
<gene>
    <name evidence="9" type="primary">ABSGL_14265.1 scaffold 14385</name>
</gene>
<dbReference type="OMA" id="HIRRFLY"/>
<keyword evidence="2" id="KW-0813">Transport</keyword>
<sequence length="590" mass="64534">MDSNNAPQVPKKDSHQHYQQPSIIVSTSELSTTSTSAGGEDEAGTTSTHHAEAAGAPSNDKKASSTHGSFFHTCWQALVKFLQTHMAFKPPVLHDPRLYSIKRKRMILACLALGSSLNGLCSTIFLPGLPDIETELEASSMAVTLTTSLFILLGGIGVGNMQTIRLLSSLTSSLSPSLLCMQKKPIMWGSMSDFYHVRRFLYLISLLIFTVASTGCAIVTNIWGLVILRCVQSIGTSVTMSVGAGTVSDCWEVTERGAAFSILFVGQFFGPLLGPILGGGMTTGLGWRSTFWFCVAYGLFLFSFLFMFLPETYRDDKQWDRPTVEEKEQQQQQEQEQPHPYPTMEDVPLPSNEHISTVETLRPVSQHSGLSLEEEASVKSPRRNSLSSTVAHGGLTHYDSDDDLERNGPLPSRHETAKPTGFNPLRSVLLLRHLFVWMIAVQTGICFGTMFTIETIIPDLYSVYYGFESWQTGVLIFGWGIQSGFVVWVSIVGFGIVCFGMSQVYTSGSAYLVDSIPGRGASVTAAANLLRMTMAAVLSLIARPTVSAIGTGYFMVILACLNILGMISFALVKWKGQSMRRRAGYGENPK</sequence>
<dbReference type="InParanoid" id="A0A168SLJ3"/>
<evidence type="ECO:0000256" key="4">
    <source>
        <dbReference type="ARBA" id="ARBA00022989"/>
    </source>
</evidence>
<dbReference type="PROSITE" id="PS50850">
    <property type="entry name" value="MFS"/>
    <property type="match status" value="1"/>
</dbReference>
<feature type="region of interest" description="Disordered" evidence="6">
    <location>
        <begin position="1"/>
        <end position="62"/>
    </location>
</feature>
<feature type="compositionally biased region" description="Low complexity" evidence="6">
    <location>
        <begin position="26"/>
        <end position="36"/>
    </location>
</feature>
<feature type="transmembrane region" description="Helical" evidence="7">
    <location>
        <begin position="200"/>
        <end position="220"/>
    </location>
</feature>
<dbReference type="OrthoDB" id="440553at2759"/>
<keyword evidence="3 7" id="KW-0812">Transmembrane</keyword>
<feature type="transmembrane region" description="Helical" evidence="7">
    <location>
        <begin position="106"/>
        <end position="126"/>
    </location>
</feature>
<evidence type="ECO:0000256" key="1">
    <source>
        <dbReference type="ARBA" id="ARBA00004141"/>
    </source>
</evidence>
<dbReference type="InterPro" id="IPR011701">
    <property type="entry name" value="MFS"/>
</dbReference>
<name>A0A168SLJ3_ABSGL</name>
<dbReference type="EMBL" id="LT554895">
    <property type="protein sequence ID" value="SAM08602.1"/>
    <property type="molecule type" value="Genomic_DNA"/>
</dbReference>
<keyword evidence="5 7" id="KW-0472">Membrane</keyword>
<evidence type="ECO:0000256" key="6">
    <source>
        <dbReference type="SAM" id="MobiDB-lite"/>
    </source>
</evidence>
<protein>
    <recommendedName>
        <fullName evidence="8">Major facilitator superfamily (MFS) profile domain-containing protein</fullName>
    </recommendedName>
</protein>
<accession>A0A168SLJ3</accession>
<dbReference type="SUPFAM" id="SSF103473">
    <property type="entry name" value="MFS general substrate transporter"/>
    <property type="match status" value="1"/>
</dbReference>
<dbReference type="AlphaFoldDB" id="A0A168SLJ3"/>
<evidence type="ECO:0000313" key="10">
    <source>
        <dbReference type="Proteomes" id="UP000078561"/>
    </source>
</evidence>
<feature type="transmembrane region" description="Helical" evidence="7">
    <location>
        <begin position="520"/>
        <end position="541"/>
    </location>
</feature>
<dbReference type="STRING" id="4829.A0A168SLJ3"/>
<proteinExistence type="predicted"/>
<comment type="subcellular location">
    <subcellularLocation>
        <location evidence="1">Membrane</location>
        <topology evidence="1">Multi-pass membrane protein</topology>
    </subcellularLocation>
</comment>
<evidence type="ECO:0000256" key="5">
    <source>
        <dbReference type="ARBA" id="ARBA00023136"/>
    </source>
</evidence>
<dbReference type="InterPro" id="IPR020846">
    <property type="entry name" value="MFS_dom"/>
</dbReference>
<feature type="region of interest" description="Disordered" evidence="6">
    <location>
        <begin position="363"/>
        <end position="418"/>
    </location>
</feature>
<keyword evidence="4 7" id="KW-1133">Transmembrane helix</keyword>
<dbReference type="Gene3D" id="1.20.1250.20">
    <property type="entry name" value="MFS general substrate transporter like domains"/>
    <property type="match status" value="1"/>
</dbReference>
<dbReference type="Proteomes" id="UP000078561">
    <property type="component" value="Unassembled WGS sequence"/>
</dbReference>
<feature type="transmembrane region" description="Helical" evidence="7">
    <location>
        <begin position="553"/>
        <end position="572"/>
    </location>
</feature>
<feature type="transmembrane region" description="Helical" evidence="7">
    <location>
        <begin position="259"/>
        <end position="278"/>
    </location>
</feature>
<dbReference type="GO" id="GO:0005886">
    <property type="term" value="C:plasma membrane"/>
    <property type="evidence" value="ECO:0007669"/>
    <property type="project" value="TreeGrafter"/>
</dbReference>
<evidence type="ECO:0000259" key="8">
    <source>
        <dbReference type="PROSITE" id="PS50850"/>
    </source>
</evidence>
<dbReference type="PANTHER" id="PTHR23502">
    <property type="entry name" value="MAJOR FACILITATOR SUPERFAMILY"/>
    <property type="match status" value="1"/>
</dbReference>
<dbReference type="PANTHER" id="PTHR23502:SF132">
    <property type="entry name" value="POLYAMINE TRANSPORTER 2-RELATED"/>
    <property type="match status" value="1"/>
</dbReference>
<feature type="transmembrane region" description="Helical" evidence="7">
    <location>
        <begin position="473"/>
        <end position="499"/>
    </location>
</feature>
<feature type="transmembrane region" description="Helical" evidence="7">
    <location>
        <begin position="290"/>
        <end position="309"/>
    </location>
</feature>
<feature type="transmembrane region" description="Helical" evidence="7">
    <location>
        <begin position="434"/>
        <end position="453"/>
    </location>
</feature>
<evidence type="ECO:0000256" key="3">
    <source>
        <dbReference type="ARBA" id="ARBA00022692"/>
    </source>
</evidence>
<keyword evidence="10" id="KW-1185">Reference proteome</keyword>
<evidence type="ECO:0000256" key="7">
    <source>
        <dbReference type="SAM" id="Phobius"/>
    </source>
</evidence>
<evidence type="ECO:0000313" key="9">
    <source>
        <dbReference type="EMBL" id="SAM08602.1"/>
    </source>
</evidence>
<feature type="compositionally biased region" description="Basic and acidic residues" evidence="6">
    <location>
        <begin position="320"/>
        <end position="329"/>
    </location>
</feature>
<dbReference type="GO" id="GO:0022857">
    <property type="term" value="F:transmembrane transporter activity"/>
    <property type="evidence" value="ECO:0007669"/>
    <property type="project" value="InterPro"/>
</dbReference>
<feature type="transmembrane region" description="Helical" evidence="7">
    <location>
        <begin position="226"/>
        <end position="247"/>
    </location>
</feature>
<evidence type="ECO:0000256" key="2">
    <source>
        <dbReference type="ARBA" id="ARBA00022448"/>
    </source>
</evidence>